<keyword evidence="2" id="KW-1185">Reference proteome</keyword>
<dbReference type="Proteomes" id="UP000582837">
    <property type="component" value="Unassembled WGS sequence"/>
</dbReference>
<comment type="caution">
    <text evidence="1">The sequence shown here is derived from an EMBL/GenBank/DDBJ whole genome shotgun (WGS) entry which is preliminary data.</text>
</comment>
<name>A0A841H3C3_9BACT</name>
<dbReference type="RefSeq" id="WP_170032842.1">
    <property type="nucleotide sequence ID" value="NZ_JABDTL010000001.1"/>
</dbReference>
<evidence type="ECO:0000313" key="1">
    <source>
        <dbReference type="EMBL" id="MBB6072527.1"/>
    </source>
</evidence>
<evidence type="ECO:0000313" key="2">
    <source>
        <dbReference type="Proteomes" id="UP000582837"/>
    </source>
</evidence>
<proteinExistence type="predicted"/>
<reference evidence="1 2" key="1">
    <citation type="submission" date="2020-08" db="EMBL/GenBank/DDBJ databases">
        <title>Genomic Encyclopedia of Type Strains, Phase IV (KMG-IV): sequencing the most valuable type-strain genomes for metagenomic binning, comparative biology and taxonomic classification.</title>
        <authorList>
            <person name="Goeker M."/>
        </authorList>
    </citation>
    <scope>NUCLEOTIDE SEQUENCE [LARGE SCALE GENOMIC DNA]</scope>
    <source>
        <strain evidence="1 2">DSM 29007</strain>
    </source>
</reference>
<dbReference type="AlphaFoldDB" id="A0A841H3C3"/>
<sequence length="64" mass="7194">MTDDQIGDQLRDRGLEEEYIRELLASLGFNPADGFTHDSIDALDNATMDQRRKAALRTLELAAE</sequence>
<dbReference type="EMBL" id="JACHIA010000016">
    <property type="protein sequence ID" value="MBB6072527.1"/>
    <property type="molecule type" value="Genomic_DNA"/>
</dbReference>
<organism evidence="1 2">
    <name type="scientific">Longimicrobium terrae</name>
    <dbReference type="NCBI Taxonomy" id="1639882"/>
    <lineage>
        <taxon>Bacteria</taxon>
        <taxon>Pseudomonadati</taxon>
        <taxon>Gemmatimonadota</taxon>
        <taxon>Longimicrobiia</taxon>
        <taxon>Longimicrobiales</taxon>
        <taxon>Longimicrobiaceae</taxon>
        <taxon>Longimicrobium</taxon>
    </lineage>
</organism>
<gene>
    <name evidence="1" type="ORF">HNQ61_004190</name>
</gene>
<protein>
    <submittedName>
        <fullName evidence="1">Uncharacterized protein</fullName>
    </submittedName>
</protein>
<accession>A0A841H3C3</accession>